<sequence length="433" mass="46349">MSRSTQSRSITSRLDVSRSALRVLGVVVAATAVATGCTTNGNPQPSPSAAGETQAAIDLAALDTGSYPTEPREPFGRATDAEIVQVEAQRMAQFIVVPFEVDGDLTNQKMPTQTIASRKNFTMILGPEAVDVPANEFLLGGYTTTASTPDSHLRAGTARSLNNMVVRYADANHARMAARQMADALATRDKTELTGLPGEPTAIVKRTSVGGNEQMLAFTPHNSYVLYQWVETTPEQEDLLEPTLRKALSLQRTLIDQFPATPTKAEAAERGITGSVRPYVDQDRVLIYALPMTDEELQTGGTFGPGHQLRAVYGPRGRAHTSTDPKTTFTVLTETGSTANAVERSIVYRAATPDGATAIMEADAGPGDTSTPIDPPPGLATAECSKSVGQDTMYSCHVQEGRYVGYVRSDDITDAYQQISAQYVILTKADQDA</sequence>
<evidence type="ECO:0000313" key="4">
    <source>
        <dbReference type="Proteomes" id="UP001347146"/>
    </source>
</evidence>
<dbReference type="InterPro" id="IPR056463">
    <property type="entry name" value="DUF7373_C"/>
</dbReference>
<evidence type="ECO:0008006" key="5">
    <source>
        <dbReference type="Google" id="ProtNLM"/>
    </source>
</evidence>
<reference evidence="3 4" key="1">
    <citation type="submission" date="2024-01" db="EMBL/GenBank/DDBJ databases">
        <title>Draft genome sequence of Gordonia sp. LSe1-13.</title>
        <authorList>
            <person name="Suphannarot A."/>
            <person name="Mingma R."/>
        </authorList>
    </citation>
    <scope>NUCLEOTIDE SEQUENCE [LARGE SCALE GENOMIC DNA]</scope>
    <source>
        <strain evidence="3 4">LSe1-13</strain>
    </source>
</reference>
<gene>
    <name evidence="3" type="ORF">VZC37_07660</name>
</gene>
<feature type="domain" description="DUF7373" evidence="2">
    <location>
        <begin position="305"/>
        <end position="428"/>
    </location>
</feature>
<keyword evidence="4" id="KW-1185">Reference proteome</keyword>
<proteinExistence type="predicted"/>
<feature type="domain" description="DUF7373" evidence="1">
    <location>
        <begin position="77"/>
        <end position="265"/>
    </location>
</feature>
<dbReference type="InterPro" id="IPR055797">
    <property type="entry name" value="DUF7373"/>
</dbReference>
<evidence type="ECO:0000259" key="1">
    <source>
        <dbReference type="Pfam" id="PF24088"/>
    </source>
</evidence>
<name>A0ABU7MCC1_9ACTN</name>
<evidence type="ECO:0000259" key="2">
    <source>
        <dbReference type="Pfam" id="PF24092"/>
    </source>
</evidence>
<comment type="caution">
    <text evidence="3">The sequence shown here is derived from an EMBL/GenBank/DDBJ whole genome shotgun (WGS) entry which is preliminary data.</text>
</comment>
<protein>
    <recommendedName>
        <fullName evidence="5">Secreted protein</fullName>
    </recommendedName>
</protein>
<dbReference type="RefSeq" id="WP_330431882.1">
    <property type="nucleotide sequence ID" value="NZ_JAZDUF010000002.1"/>
</dbReference>
<dbReference type="Pfam" id="PF24092">
    <property type="entry name" value="DUF7373_C"/>
    <property type="match status" value="1"/>
</dbReference>
<dbReference type="EMBL" id="JAZDUF010000002">
    <property type="protein sequence ID" value="MEE3850206.1"/>
    <property type="molecule type" value="Genomic_DNA"/>
</dbReference>
<accession>A0ABU7MCC1</accession>
<dbReference type="Pfam" id="PF24088">
    <property type="entry name" value="DUF7373"/>
    <property type="match status" value="1"/>
</dbReference>
<evidence type="ECO:0000313" key="3">
    <source>
        <dbReference type="EMBL" id="MEE3850206.1"/>
    </source>
</evidence>
<organism evidence="3 4">
    <name type="scientific">Gordonia sesuvii</name>
    <dbReference type="NCBI Taxonomy" id="3116777"/>
    <lineage>
        <taxon>Bacteria</taxon>
        <taxon>Bacillati</taxon>
        <taxon>Actinomycetota</taxon>
        <taxon>Actinomycetes</taxon>
        <taxon>Mycobacteriales</taxon>
        <taxon>Gordoniaceae</taxon>
        <taxon>Gordonia</taxon>
    </lineage>
</organism>
<dbReference type="Proteomes" id="UP001347146">
    <property type="component" value="Unassembled WGS sequence"/>
</dbReference>